<sequence length="153" mass="15804">MPHAHPAENLSVKAMRRCRESRWRRSEAKLDAVYAHSVHVKRGALCAYADRTEAGRALAADGLSAGSTSMGTAAVVAEFSATPADITLSALSGVQSSIRGQGPVEKASSLPQGSGAAYPSRSGCMRAGPPSWSSWVSGTQTETETDAAVNTAA</sequence>
<gene>
    <name evidence="2" type="ORF">PDE001_LOCUS5677</name>
</gene>
<reference evidence="2" key="1">
    <citation type="submission" date="2022-12" db="EMBL/GenBank/DDBJ databases">
        <authorList>
            <person name="Webb A."/>
        </authorList>
    </citation>
    <scope>NUCLEOTIDE SEQUENCE</scope>
    <source>
        <strain evidence="2">Pd1</strain>
    </source>
</reference>
<proteinExistence type="predicted"/>
<accession>A0AAV0UBE6</accession>
<dbReference type="EMBL" id="CANTFM010001057">
    <property type="protein sequence ID" value="CAI5734327.1"/>
    <property type="molecule type" value="Genomic_DNA"/>
</dbReference>
<evidence type="ECO:0000313" key="3">
    <source>
        <dbReference type="Proteomes" id="UP001162029"/>
    </source>
</evidence>
<feature type="region of interest" description="Disordered" evidence="1">
    <location>
        <begin position="97"/>
        <end position="153"/>
    </location>
</feature>
<keyword evidence="3" id="KW-1185">Reference proteome</keyword>
<dbReference type="Proteomes" id="UP001162029">
    <property type="component" value="Unassembled WGS sequence"/>
</dbReference>
<organism evidence="2 3">
    <name type="scientific">Peronospora destructor</name>
    <dbReference type="NCBI Taxonomy" id="86335"/>
    <lineage>
        <taxon>Eukaryota</taxon>
        <taxon>Sar</taxon>
        <taxon>Stramenopiles</taxon>
        <taxon>Oomycota</taxon>
        <taxon>Peronosporomycetes</taxon>
        <taxon>Peronosporales</taxon>
        <taxon>Peronosporaceae</taxon>
        <taxon>Peronospora</taxon>
    </lineage>
</organism>
<protein>
    <submittedName>
        <fullName evidence="2">Uncharacterized protein</fullName>
    </submittedName>
</protein>
<comment type="caution">
    <text evidence="2">The sequence shown here is derived from an EMBL/GenBank/DDBJ whole genome shotgun (WGS) entry which is preliminary data.</text>
</comment>
<feature type="compositionally biased region" description="Polar residues" evidence="1">
    <location>
        <begin position="131"/>
        <end position="142"/>
    </location>
</feature>
<evidence type="ECO:0000313" key="2">
    <source>
        <dbReference type="EMBL" id="CAI5734327.1"/>
    </source>
</evidence>
<name>A0AAV0UBE6_9STRA</name>
<dbReference type="AlphaFoldDB" id="A0AAV0UBE6"/>
<evidence type="ECO:0000256" key="1">
    <source>
        <dbReference type="SAM" id="MobiDB-lite"/>
    </source>
</evidence>